<protein>
    <recommendedName>
        <fullName evidence="3">Nuclear migration protein nudC</fullName>
    </recommendedName>
    <alternativeName>
        <fullName evidence="6">Nuclear distribution protein C homolog</fullName>
    </alternativeName>
</protein>
<dbReference type="EMBL" id="GAKP01008984">
    <property type="protein sequence ID" value="JAC49968.1"/>
    <property type="molecule type" value="Transcribed_RNA"/>
</dbReference>
<dbReference type="CDD" id="cd06467">
    <property type="entry name" value="p23_NUDC_like"/>
    <property type="match status" value="1"/>
</dbReference>
<name>A0A034W860_BACDO</name>
<proteinExistence type="inferred from homology"/>
<sequence>MEFLRTDAIFMEILQERKTITGFLDAVFGFLRRNTDFYHVKKHPNENVGFAKGVREEILFGAMQRYDPDCKLNNLAADSNENDGLYAPPAIEEVEIETEEVDMEQKAVTNLSETTKSCEIITPKNNTRKVDFAANDYKNGACFAEYCWSQTLTEVELHVKLPADLQTAKSICIDIKPDRISVHSRKDPKNTVIHGQISTRYKHNDAVWTITEGKLTISMDKGKEMWWERFFTSEDPIDTKKIDCERYIDDLPEDSQAAIQKLRVQQMEQDIVNNGQEINDSEKNTMERLRMAWDAEGSPFKGQPFDPSVVKFS</sequence>
<evidence type="ECO:0000256" key="6">
    <source>
        <dbReference type="ARBA" id="ARBA00030427"/>
    </source>
</evidence>
<dbReference type="EMBL" id="GAKP01008983">
    <property type="protein sequence ID" value="JAC49969.1"/>
    <property type="molecule type" value="Transcribed_RNA"/>
</dbReference>
<dbReference type="GO" id="GO:0051082">
    <property type="term" value="F:unfolded protein binding"/>
    <property type="evidence" value="ECO:0007669"/>
    <property type="project" value="TreeGrafter"/>
</dbReference>
<evidence type="ECO:0000313" key="8">
    <source>
        <dbReference type="EMBL" id="JAC49968.1"/>
    </source>
</evidence>
<dbReference type="OrthoDB" id="515366at2759"/>
<dbReference type="InterPro" id="IPR008978">
    <property type="entry name" value="HSP20-like_chaperone"/>
</dbReference>
<evidence type="ECO:0000256" key="2">
    <source>
        <dbReference type="ARBA" id="ARBA00010513"/>
    </source>
</evidence>
<dbReference type="PANTHER" id="PTHR12356">
    <property type="entry name" value="NUCLEAR MOVEMENT PROTEIN NUDC"/>
    <property type="match status" value="1"/>
</dbReference>
<gene>
    <name evidence="8" type="primary">NUDC3</name>
</gene>
<dbReference type="InterPro" id="IPR007052">
    <property type="entry name" value="CS_dom"/>
</dbReference>
<dbReference type="InterPro" id="IPR037898">
    <property type="entry name" value="NudC_fam"/>
</dbReference>
<dbReference type="SUPFAM" id="SSF49764">
    <property type="entry name" value="HSP20-like chaperones"/>
    <property type="match status" value="1"/>
</dbReference>
<dbReference type="GO" id="GO:0006457">
    <property type="term" value="P:protein folding"/>
    <property type="evidence" value="ECO:0007669"/>
    <property type="project" value="TreeGrafter"/>
</dbReference>
<evidence type="ECO:0000256" key="1">
    <source>
        <dbReference type="ARBA" id="ARBA00004496"/>
    </source>
</evidence>
<dbReference type="AlphaFoldDB" id="A0A034W860"/>
<dbReference type="Gene3D" id="2.60.40.790">
    <property type="match status" value="1"/>
</dbReference>
<evidence type="ECO:0000256" key="5">
    <source>
        <dbReference type="ARBA" id="ARBA00022553"/>
    </source>
</evidence>
<dbReference type="PANTHER" id="PTHR12356:SF3">
    <property type="entry name" value="NUCLEAR MIGRATION PROTEIN NUDC"/>
    <property type="match status" value="1"/>
</dbReference>
<evidence type="ECO:0000256" key="3">
    <source>
        <dbReference type="ARBA" id="ARBA00017641"/>
    </source>
</evidence>
<dbReference type="PROSITE" id="PS51203">
    <property type="entry name" value="CS"/>
    <property type="match status" value="1"/>
</dbReference>
<dbReference type="InterPro" id="IPR025934">
    <property type="entry name" value="NudC_N_dom"/>
</dbReference>
<reference evidence="8" key="1">
    <citation type="journal article" date="2014" name="BMC Genomics">
        <title>Characterizing the developmental transcriptome of the oriental fruit fly, Bactrocera dorsalis (Diptera: Tephritidae) through comparative genomic analysis with Drosophila melanogaster utilizing modENCODE datasets.</title>
        <authorList>
            <person name="Geib S.M."/>
            <person name="Calla B."/>
            <person name="Hall B."/>
            <person name="Hou S."/>
            <person name="Manoukis N.C."/>
        </authorList>
    </citation>
    <scope>NUCLEOTIDE SEQUENCE</scope>
    <source>
        <strain evidence="8">Punador</strain>
    </source>
</reference>
<keyword evidence="5" id="KW-0597">Phosphoprotein</keyword>
<organism evidence="8">
    <name type="scientific">Bactrocera dorsalis</name>
    <name type="common">Oriental fruit fly</name>
    <name type="synonym">Dacus dorsalis</name>
    <dbReference type="NCBI Taxonomy" id="27457"/>
    <lineage>
        <taxon>Eukaryota</taxon>
        <taxon>Metazoa</taxon>
        <taxon>Ecdysozoa</taxon>
        <taxon>Arthropoda</taxon>
        <taxon>Hexapoda</taxon>
        <taxon>Insecta</taxon>
        <taxon>Pterygota</taxon>
        <taxon>Neoptera</taxon>
        <taxon>Endopterygota</taxon>
        <taxon>Diptera</taxon>
        <taxon>Brachycera</taxon>
        <taxon>Muscomorpha</taxon>
        <taxon>Tephritoidea</taxon>
        <taxon>Tephritidae</taxon>
        <taxon>Bactrocera</taxon>
        <taxon>Bactrocera</taxon>
    </lineage>
</organism>
<comment type="similarity">
    <text evidence="2">Belongs to the nudC family.</text>
</comment>
<dbReference type="GO" id="GO:0005737">
    <property type="term" value="C:cytoplasm"/>
    <property type="evidence" value="ECO:0007669"/>
    <property type="project" value="UniProtKB-SubCell"/>
</dbReference>
<feature type="domain" description="CS" evidence="7">
    <location>
        <begin position="141"/>
        <end position="231"/>
    </location>
</feature>
<dbReference type="Pfam" id="PF04969">
    <property type="entry name" value="CS"/>
    <property type="match status" value="1"/>
</dbReference>
<keyword evidence="4" id="KW-0963">Cytoplasm</keyword>
<accession>A0A034W860</accession>
<evidence type="ECO:0000256" key="4">
    <source>
        <dbReference type="ARBA" id="ARBA00022490"/>
    </source>
</evidence>
<dbReference type="Pfam" id="PF14050">
    <property type="entry name" value="Nudc_N"/>
    <property type="match status" value="1"/>
</dbReference>
<evidence type="ECO:0000259" key="7">
    <source>
        <dbReference type="PROSITE" id="PS51203"/>
    </source>
</evidence>
<comment type="subcellular location">
    <subcellularLocation>
        <location evidence="1">Cytoplasm</location>
    </subcellularLocation>
</comment>